<dbReference type="EMBL" id="ABEU02000005">
    <property type="protein sequence ID" value="PNR54049.1"/>
    <property type="molecule type" value="Genomic_DNA"/>
</dbReference>
<dbReference type="CDD" id="cd01837">
    <property type="entry name" value="SGNH_plant_lipase_like"/>
    <property type="match status" value="1"/>
</dbReference>
<proteinExistence type="inferred from homology"/>
<keyword evidence="3" id="KW-0732">Signal</keyword>
<sequence length="383" mass="42856">MERAKASRYLVTLFLSLIQVATAQTTNSPLASALYVFGDNSVDVGNNNYLNTLFKSNHKPYGRDWHGYSRPTGRFSNGKLFVDYLAEYLGLPYPPPNLSPGEPKIKGVNFASAGSGVLNSTASILRVASLSGQLDWFRKHLKTLRAWTGEVWANHIIGDAVYVISTGSNDYSNNYLLDPSQHDNVDEDTFVELIYNEMVSFVHELLAVGARKIMVVSFTPSHCDPSQLLTQLPDPSTDLFCQDPYNMLPRRFSEALRYRIQSSLTNGMLPRRSSLSGAPTYVVYGNIYDTIFAFVTNSSSNAYFKRQDSPCCGPTSEEDDDFPGFLNCNEFTATACSNADDYVYWDSLHYTQRVQEYLANRLWNGTFGVDCHPFCLQELAALP</sequence>
<dbReference type="GO" id="GO:0016788">
    <property type="term" value="F:hydrolase activity, acting on ester bonds"/>
    <property type="evidence" value="ECO:0007669"/>
    <property type="project" value="InterPro"/>
</dbReference>
<evidence type="ECO:0000256" key="1">
    <source>
        <dbReference type="ARBA" id="ARBA00008668"/>
    </source>
</evidence>
<organism evidence="4">
    <name type="scientific">Physcomitrium patens</name>
    <name type="common">Spreading-leaved earth moss</name>
    <name type="synonym">Physcomitrella patens</name>
    <dbReference type="NCBI Taxonomy" id="3218"/>
    <lineage>
        <taxon>Eukaryota</taxon>
        <taxon>Viridiplantae</taxon>
        <taxon>Streptophyta</taxon>
        <taxon>Embryophyta</taxon>
        <taxon>Bryophyta</taxon>
        <taxon>Bryophytina</taxon>
        <taxon>Bryopsida</taxon>
        <taxon>Funariidae</taxon>
        <taxon>Funariales</taxon>
        <taxon>Funariaceae</taxon>
        <taxon>Physcomitrium</taxon>
    </lineage>
</organism>
<reference evidence="4 6" key="1">
    <citation type="journal article" date="2008" name="Science">
        <title>The Physcomitrella genome reveals evolutionary insights into the conquest of land by plants.</title>
        <authorList>
            <person name="Rensing S."/>
            <person name="Lang D."/>
            <person name="Zimmer A."/>
            <person name="Terry A."/>
            <person name="Salamov A."/>
            <person name="Shapiro H."/>
            <person name="Nishiyama T."/>
            <person name="Perroud P.-F."/>
            <person name="Lindquist E."/>
            <person name="Kamisugi Y."/>
            <person name="Tanahashi T."/>
            <person name="Sakakibara K."/>
            <person name="Fujita T."/>
            <person name="Oishi K."/>
            <person name="Shin-I T."/>
            <person name="Kuroki Y."/>
            <person name="Toyoda A."/>
            <person name="Suzuki Y."/>
            <person name="Hashimoto A."/>
            <person name="Yamaguchi K."/>
            <person name="Sugano A."/>
            <person name="Kohara Y."/>
            <person name="Fujiyama A."/>
            <person name="Anterola A."/>
            <person name="Aoki S."/>
            <person name="Ashton N."/>
            <person name="Barbazuk W.B."/>
            <person name="Barker E."/>
            <person name="Bennetzen J."/>
            <person name="Bezanilla M."/>
            <person name="Blankenship R."/>
            <person name="Cho S.H."/>
            <person name="Dutcher S."/>
            <person name="Estelle M."/>
            <person name="Fawcett J.A."/>
            <person name="Gundlach H."/>
            <person name="Hanada K."/>
            <person name="Heyl A."/>
            <person name="Hicks K.A."/>
            <person name="Hugh J."/>
            <person name="Lohr M."/>
            <person name="Mayer K."/>
            <person name="Melkozernov A."/>
            <person name="Murata T."/>
            <person name="Nelson D."/>
            <person name="Pils B."/>
            <person name="Prigge M."/>
            <person name="Reiss B."/>
            <person name="Renner T."/>
            <person name="Rombauts S."/>
            <person name="Rushton P."/>
            <person name="Sanderfoot A."/>
            <person name="Schween G."/>
            <person name="Shiu S.-H."/>
            <person name="Stueber K."/>
            <person name="Theodoulou F.L."/>
            <person name="Tu H."/>
            <person name="Van de Peer Y."/>
            <person name="Verrier P.J."/>
            <person name="Waters E."/>
            <person name="Wood A."/>
            <person name="Yang L."/>
            <person name="Cove D."/>
            <person name="Cuming A."/>
            <person name="Hasebe M."/>
            <person name="Lucas S."/>
            <person name="Mishler D.B."/>
            <person name="Reski R."/>
            <person name="Grigoriev I."/>
            <person name="Quatrano R.S."/>
            <person name="Boore J.L."/>
        </authorList>
    </citation>
    <scope>NUCLEOTIDE SEQUENCE [LARGE SCALE GENOMIC DNA]</scope>
    <source>
        <strain evidence="5 6">cv. Gransden 2004</strain>
    </source>
</reference>
<dbReference type="OMA" id="GIWLNLY"/>
<reference evidence="4 6" key="2">
    <citation type="journal article" date="2018" name="Plant J.">
        <title>The Physcomitrella patens chromosome-scale assembly reveals moss genome structure and evolution.</title>
        <authorList>
            <person name="Lang D."/>
            <person name="Ullrich K.K."/>
            <person name="Murat F."/>
            <person name="Fuchs J."/>
            <person name="Jenkins J."/>
            <person name="Haas F.B."/>
            <person name="Piednoel M."/>
            <person name="Gundlach H."/>
            <person name="Van Bel M."/>
            <person name="Meyberg R."/>
            <person name="Vives C."/>
            <person name="Morata J."/>
            <person name="Symeonidi A."/>
            <person name="Hiss M."/>
            <person name="Muchero W."/>
            <person name="Kamisugi Y."/>
            <person name="Saleh O."/>
            <person name="Blanc G."/>
            <person name="Decker E.L."/>
            <person name="van Gessel N."/>
            <person name="Grimwood J."/>
            <person name="Hayes R.D."/>
            <person name="Graham S.W."/>
            <person name="Gunter L.E."/>
            <person name="McDaniel S.F."/>
            <person name="Hoernstein S.N.W."/>
            <person name="Larsson A."/>
            <person name="Li F.W."/>
            <person name="Perroud P.F."/>
            <person name="Phillips J."/>
            <person name="Ranjan P."/>
            <person name="Rokshar D.S."/>
            <person name="Rothfels C.J."/>
            <person name="Schneider L."/>
            <person name="Shu S."/>
            <person name="Stevenson D.W."/>
            <person name="Thummler F."/>
            <person name="Tillich M."/>
            <person name="Villarreal Aguilar J.C."/>
            <person name="Widiez T."/>
            <person name="Wong G.K."/>
            <person name="Wymore A."/>
            <person name="Zhang Y."/>
            <person name="Zimmer A.D."/>
            <person name="Quatrano R.S."/>
            <person name="Mayer K.F.X."/>
            <person name="Goodstein D."/>
            <person name="Casacuberta J.M."/>
            <person name="Vandepoele K."/>
            <person name="Reski R."/>
            <person name="Cuming A.C."/>
            <person name="Tuskan G.A."/>
            <person name="Maumus F."/>
            <person name="Salse J."/>
            <person name="Schmutz J."/>
            <person name="Rensing S.A."/>
        </authorList>
    </citation>
    <scope>NUCLEOTIDE SEQUENCE [LARGE SCALE GENOMIC DNA]</scope>
    <source>
        <strain evidence="5 6">cv. Gransden 2004</strain>
    </source>
</reference>
<dbReference type="PANTHER" id="PTHR45648">
    <property type="entry name" value="GDSL LIPASE/ACYLHYDROLASE FAMILY PROTEIN (AFU_ORTHOLOGUE AFUA_4G14700)"/>
    <property type="match status" value="1"/>
</dbReference>
<dbReference type="InterPro" id="IPR035669">
    <property type="entry name" value="SGNH_plant_lipase-like"/>
</dbReference>
<evidence type="ECO:0000256" key="2">
    <source>
        <dbReference type="ARBA" id="ARBA00022801"/>
    </source>
</evidence>
<dbReference type="AlphaFoldDB" id="A0A2K1KJU9"/>
<reference evidence="5" key="3">
    <citation type="submission" date="2020-12" db="UniProtKB">
        <authorList>
            <consortium name="EnsemblPlants"/>
        </authorList>
    </citation>
    <scope>IDENTIFICATION</scope>
</reference>
<feature type="chain" id="PRO_5044576439" evidence="3">
    <location>
        <begin position="24"/>
        <end position="383"/>
    </location>
</feature>
<dbReference type="Pfam" id="PF00657">
    <property type="entry name" value="Lipase_GDSL"/>
    <property type="match status" value="1"/>
</dbReference>
<dbReference type="InterPro" id="IPR001087">
    <property type="entry name" value="GDSL"/>
</dbReference>
<dbReference type="OrthoDB" id="1600564at2759"/>
<evidence type="ECO:0000313" key="4">
    <source>
        <dbReference type="EMBL" id="PNR54049.1"/>
    </source>
</evidence>
<dbReference type="PANTHER" id="PTHR45648:SF22">
    <property type="entry name" value="GDSL LIPASE_ACYLHYDROLASE FAMILY PROTEIN (AFU_ORTHOLOGUE AFUA_4G14700)"/>
    <property type="match status" value="1"/>
</dbReference>
<dbReference type="PaxDb" id="3218-PP1S169_71V6.1"/>
<dbReference type="EnsemblPlants" id="Pp3c5_15550V3.2">
    <property type="protein sequence ID" value="Pp3c5_15550V3.2"/>
    <property type="gene ID" value="Pp3c5_15550"/>
</dbReference>
<dbReference type="Gramene" id="Pp3c5_15550V3.1">
    <property type="protein sequence ID" value="Pp3c5_15550V3.1"/>
    <property type="gene ID" value="Pp3c5_15550"/>
</dbReference>
<evidence type="ECO:0000313" key="6">
    <source>
        <dbReference type="Proteomes" id="UP000006727"/>
    </source>
</evidence>
<gene>
    <name evidence="5" type="primary">LOC112282713</name>
    <name evidence="4" type="ORF">PHYPA_007725</name>
</gene>
<comment type="similarity">
    <text evidence="1">Belongs to the 'GDSL' lipolytic enzyme family.</text>
</comment>
<evidence type="ECO:0000313" key="5">
    <source>
        <dbReference type="EnsemblPlants" id="Pp3c5_15550V3.1"/>
    </source>
</evidence>
<dbReference type="InterPro" id="IPR036514">
    <property type="entry name" value="SGNH_hydro_sf"/>
</dbReference>
<protein>
    <submittedName>
        <fullName evidence="4 5">Uncharacterized protein</fullName>
    </submittedName>
</protein>
<name>A0A2K1KJU9_PHYPA</name>
<accession>A0A2K1KJU9</accession>
<dbReference type="SUPFAM" id="SSF52266">
    <property type="entry name" value="SGNH hydrolase"/>
    <property type="match status" value="1"/>
</dbReference>
<dbReference type="GeneID" id="112282713"/>
<keyword evidence="2" id="KW-0378">Hydrolase</keyword>
<dbReference type="EnsemblPlants" id="Pp3c5_15550V3.1">
    <property type="protein sequence ID" value="Pp3c5_15550V3.1"/>
    <property type="gene ID" value="Pp3c5_15550"/>
</dbReference>
<dbReference type="InterPro" id="IPR051058">
    <property type="entry name" value="GDSL_Est/Lipase"/>
</dbReference>
<dbReference type="STRING" id="3218.A0A2K1KJU9"/>
<keyword evidence="6" id="KW-1185">Reference proteome</keyword>
<dbReference type="Gene3D" id="3.40.50.1110">
    <property type="entry name" value="SGNH hydrolase"/>
    <property type="match status" value="1"/>
</dbReference>
<dbReference type="Proteomes" id="UP000006727">
    <property type="component" value="Chromosome 5"/>
</dbReference>
<dbReference type="RefSeq" id="XP_024376475.1">
    <property type="nucleotide sequence ID" value="XM_024520707.2"/>
</dbReference>
<feature type="signal peptide" evidence="3">
    <location>
        <begin position="1"/>
        <end position="23"/>
    </location>
</feature>
<evidence type="ECO:0000256" key="3">
    <source>
        <dbReference type="SAM" id="SignalP"/>
    </source>
</evidence>
<dbReference type="Gramene" id="Pp3c5_15550V3.2">
    <property type="protein sequence ID" value="Pp3c5_15550V3.2"/>
    <property type="gene ID" value="Pp3c5_15550"/>
</dbReference>